<feature type="signal peptide" evidence="1">
    <location>
        <begin position="1"/>
        <end position="27"/>
    </location>
</feature>
<dbReference type="Proteomes" id="UP000316649">
    <property type="component" value="Unassembled WGS sequence"/>
</dbReference>
<name>A0A557SH64_9GAMM</name>
<comment type="caution">
    <text evidence="3">The sequence shown here is derived from an EMBL/GenBank/DDBJ whole genome shotgun (WGS) entry which is preliminary data.</text>
</comment>
<dbReference type="InterPro" id="IPR033900">
    <property type="entry name" value="Gram_neg_porin_domain"/>
</dbReference>
<dbReference type="InterPro" id="IPR023614">
    <property type="entry name" value="Porin_dom_sf"/>
</dbReference>
<feature type="chain" id="PRO_5022025714" evidence="1">
    <location>
        <begin position="28"/>
        <end position="369"/>
    </location>
</feature>
<feature type="domain" description="Porin" evidence="2">
    <location>
        <begin position="13"/>
        <end position="347"/>
    </location>
</feature>
<protein>
    <submittedName>
        <fullName evidence="3">Porin</fullName>
    </submittedName>
</protein>
<accession>A0A557SH64</accession>
<dbReference type="Pfam" id="PF13609">
    <property type="entry name" value="Porin_4"/>
    <property type="match status" value="1"/>
</dbReference>
<reference evidence="3 4" key="1">
    <citation type="submission" date="2019-07" db="EMBL/GenBank/DDBJ databases">
        <title>The pathways for chlorine oxyanion respiration interact through the shared metabolite chlorate.</title>
        <authorList>
            <person name="Barnum T.P."/>
            <person name="Cheng Y."/>
            <person name="Hill K.A."/>
            <person name="Lucas L.N."/>
            <person name="Carlson H.K."/>
            <person name="Coates J.D."/>
        </authorList>
    </citation>
    <scope>NUCLEOTIDE SEQUENCE [LARGE SCALE GENOMIC DNA]</scope>
    <source>
        <strain evidence="3 4">BK-1</strain>
    </source>
</reference>
<evidence type="ECO:0000259" key="2">
    <source>
        <dbReference type="Pfam" id="PF13609"/>
    </source>
</evidence>
<organism evidence="3 4">
    <name type="scientific">Sedimenticola selenatireducens</name>
    <dbReference type="NCBI Taxonomy" id="191960"/>
    <lineage>
        <taxon>Bacteria</taxon>
        <taxon>Pseudomonadati</taxon>
        <taxon>Pseudomonadota</taxon>
        <taxon>Gammaproteobacteria</taxon>
        <taxon>Chromatiales</taxon>
        <taxon>Sedimenticolaceae</taxon>
        <taxon>Sedimenticola</taxon>
    </lineage>
</organism>
<keyword evidence="1" id="KW-0732">Signal</keyword>
<evidence type="ECO:0000313" key="3">
    <source>
        <dbReference type="EMBL" id="TVO76758.1"/>
    </source>
</evidence>
<dbReference type="OrthoDB" id="9767539at2"/>
<evidence type="ECO:0000313" key="4">
    <source>
        <dbReference type="Proteomes" id="UP000316649"/>
    </source>
</evidence>
<proteinExistence type="predicted"/>
<dbReference type="GO" id="GO:0015288">
    <property type="term" value="F:porin activity"/>
    <property type="evidence" value="ECO:0007669"/>
    <property type="project" value="InterPro"/>
</dbReference>
<dbReference type="GO" id="GO:0016020">
    <property type="term" value="C:membrane"/>
    <property type="evidence" value="ECO:0007669"/>
    <property type="project" value="InterPro"/>
</dbReference>
<sequence length="369" mass="39622">MSQGEHVKKHTLALSLLTILAPPIASADNLSDAFKNGTVSGDLNLFYKGIDNRTTSDSGYGTGFLGLKYETAPLNGLQLGLAFRHGSEIDEDNPGDSDEGVGTLVTEAYISYQGDQFGAKLGRQEIDLEWVADFHEAITVTTSALPNTDLTAGFSRSFAVANEDELNHSFADISDDGAYFLDAKITPMEGLTLNPYYVHEDEIYNGIGLKVEYEHTSGLGITAHYATSDVDVAGENDGNILHLELRGTLGGLALKAGFIDTDKDGGVGHFTDLGENIKPLEEGNQVYVTDAETLYLGAEYTFGSATVGLMVGNTDYAGNADEREIDLTLAYDLSSLADNLSLNMLYANIDANSSSADYEKFTLMLSYGF</sequence>
<dbReference type="SUPFAM" id="SSF56935">
    <property type="entry name" value="Porins"/>
    <property type="match status" value="1"/>
</dbReference>
<dbReference type="EMBL" id="VMNH01000005">
    <property type="protein sequence ID" value="TVO76758.1"/>
    <property type="molecule type" value="Genomic_DNA"/>
</dbReference>
<keyword evidence="4" id="KW-1185">Reference proteome</keyword>
<dbReference type="NCBIfam" id="NF033923">
    <property type="entry name" value="opr_proin_2"/>
    <property type="match status" value="1"/>
</dbReference>
<dbReference type="NCBIfam" id="NF033922">
    <property type="entry name" value="opr_porin_1"/>
    <property type="match status" value="1"/>
</dbReference>
<dbReference type="AlphaFoldDB" id="A0A557SH64"/>
<evidence type="ECO:0000256" key="1">
    <source>
        <dbReference type="SAM" id="SignalP"/>
    </source>
</evidence>
<dbReference type="Gene3D" id="2.40.160.10">
    <property type="entry name" value="Porin"/>
    <property type="match status" value="1"/>
</dbReference>
<gene>
    <name evidence="3" type="ORF">FHP88_04865</name>
</gene>